<keyword evidence="8 10" id="KW-0472">Membrane</keyword>
<evidence type="ECO:0000313" key="14">
    <source>
        <dbReference type="EMBL" id="MBC3536344.1"/>
    </source>
</evidence>
<keyword evidence="3" id="KW-1003">Cell membrane</keyword>
<evidence type="ECO:0000256" key="8">
    <source>
        <dbReference type="ARBA" id="ARBA00023136"/>
    </source>
</evidence>
<dbReference type="PROSITE" id="PS51371">
    <property type="entry name" value="CBS"/>
    <property type="match status" value="1"/>
</dbReference>
<dbReference type="InterPro" id="IPR016169">
    <property type="entry name" value="FAD-bd_PCMH_sub2"/>
</dbReference>
<feature type="domain" description="CNNM transmembrane" evidence="13">
    <location>
        <begin position="1"/>
        <end position="203"/>
    </location>
</feature>
<dbReference type="PANTHER" id="PTHR43099">
    <property type="entry name" value="UPF0053 PROTEIN YRKA"/>
    <property type="match status" value="1"/>
</dbReference>
<dbReference type="SUPFAM" id="SSF54631">
    <property type="entry name" value="CBS-domain pair"/>
    <property type="match status" value="1"/>
</dbReference>
<dbReference type="InterPro" id="IPR000644">
    <property type="entry name" value="CBS_dom"/>
</dbReference>
<dbReference type="Gene3D" id="3.10.580.10">
    <property type="entry name" value="CBS-domain"/>
    <property type="match status" value="1"/>
</dbReference>
<evidence type="ECO:0000259" key="13">
    <source>
        <dbReference type="PROSITE" id="PS51846"/>
    </source>
</evidence>
<evidence type="ECO:0000256" key="5">
    <source>
        <dbReference type="ARBA" id="ARBA00022737"/>
    </source>
</evidence>
<evidence type="ECO:0000256" key="6">
    <source>
        <dbReference type="ARBA" id="ARBA00022989"/>
    </source>
</evidence>
<dbReference type="Pfam" id="PF00571">
    <property type="entry name" value="CBS"/>
    <property type="match status" value="1"/>
</dbReference>
<dbReference type="InterPro" id="IPR051676">
    <property type="entry name" value="UPF0053_domain"/>
</dbReference>
<comment type="similarity">
    <text evidence="2">Belongs to the UPF0053 family.</text>
</comment>
<gene>
    <name evidence="14" type="ORF">H8J70_03640</name>
</gene>
<dbReference type="PROSITE" id="PS51846">
    <property type="entry name" value="CNNM"/>
    <property type="match status" value="1"/>
</dbReference>
<evidence type="ECO:0000256" key="10">
    <source>
        <dbReference type="PROSITE-ProRule" id="PRU01193"/>
    </source>
</evidence>
<dbReference type="InterPro" id="IPR002550">
    <property type="entry name" value="CNNM"/>
</dbReference>
<dbReference type="Pfam" id="PF01595">
    <property type="entry name" value="CNNM"/>
    <property type="match status" value="1"/>
</dbReference>
<dbReference type="CDD" id="cd04590">
    <property type="entry name" value="CBS_pair_CorC_HlyC_assoc"/>
    <property type="match status" value="1"/>
</dbReference>
<proteinExistence type="inferred from homology"/>
<keyword evidence="5" id="KW-0677">Repeat</keyword>
<dbReference type="Gene3D" id="3.30.465.10">
    <property type="match status" value="1"/>
</dbReference>
<evidence type="ECO:0000256" key="2">
    <source>
        <dbReference type="ARBA" id="ARBA00006337"/>
    </source>
</evidence>
<dbReference type="InterPro" id="IPR005170">
    <property type="entry name" value="Transptr-assoc_dom"/>
</dbReference>
<evidence type="ECO:0000256" key="7">
    <source>
        <dbReference type="ARBA" id="ARBA00023122"/>
    </source>
</evidence>
<accession>A0ABR6VGL7</accession>
<evidence type="ECO:0000259" key="12">
    <source>
        <dbReference type="PROSITE" id="PS51371"/>
    </source>
</evidence>
<name>A0ABR6VGL7_9FIRM</name>
<dbReference type="EMBL" id="JACOGK010000007">
    <property type="protein sequence ID" value="MBC3536344.1"/>
    <property type="molecule type" value="Genomic_DNA"/>
</dbReference>
<dbReference type="SUPFAM" id="SSF56176">
    <property type="entry name" value="FAD-binding/transporter-associated domain-like"/>
    <property type="match status" value="1"/>
</dbReference>
<evidence type="ECO:0000256" key="1">
    <source>
        <dbReference type="ARBA" id="ARBA00004651"/>
    </source>
</evidence>
<feature type="transmembrane region" description="Helical" evidence="11">
    <location>
        <begin position="6"/>
        <end position="25"/>
    </location>
</feature>
<comment type="subcellular location">
    <subcellularLocation>
        <location evidence="1">Cell membrane</location>
        <topology evidence="1">Multi-pass membrane protein</topology>
    </subcellularLocation>
</comment>
<dbReference type="Pfam" id="PF03471">
    <property type="entry name" value="CorC_HlyC"/>
    <property type="match status" value="1"/>
</dbReference>
<feature type="transmembrane region" description="Helical" evidence="11">
    <location>
        <begin position="62"/>
        <end position="82"/>
    </location>
</feature>
<keyword evidence="4 10" id="KW-0812">Transmembrane</keyword>
<feature type="domain" description="CBS" evidence="12">
    <location>
        <begin position="294"/>
        <end position="353"/>
    </location>
</feature>
<protein>
    <submittedName>
        <fullName evidence="14">HlyC/CorC family transporter</fullName>
    </submittedName>
</protein>
<feature type="transmembrane region" description="Helical" evidence="11">
    <location>
        <begin position="147"/>
        <end position="168"/>
    </location>
</feature>
<comment type="caution">
    <text evidence="14">The sequence shown here is derived from an EMBL/GenBank/DDBJ whole genome shotgun (WGS) entry which is preliminary data.</text>
</comment>
<evidence type="ECO:0000256" key="9">
    <source>
        <dbReference type="PROSITE-ProRule" id="PRU00703"/>
    </source>
</evidence>
<feature type="transmembrane region" description="Helical" evidence="11">
    <location>
        <begin position="102"/>
        <end position="126"/>
    </location>
</feature>
<evidence type="ECO:0000313" key="15">
    <source>
        <dbReference type="Proteomes" id="UP000606870"/>
    </source>
</evidence>
<dbReference type="RefSeq" id="WP_186502500.1">
    <property type="nucleotide sequence ID" value="NZ_JACOGK010000007.1"/>
</dbReference>
<keyword evidence="15" id="KW-1185">Reference proteome</keyword>
<sequence length="453" mass="50697">MDFSLGQQFLVILLLIIGNGIFSMLEMSIVSCNQARLESLAEEGNGSAKIVIKLRENPNKMFSTVQFGMTLVSLLTGVYGGTAMAEPMSEYLISLLPSLAPYAYSISLAALVIAITYLTLILGELVPKRLAIDNPERIACLLARPMLYFSSFCTPLVWFLSASTAAVMKLMGASQPKKQPVTEDEIKLLLEQGAELGAFAKEEPELVDRVFRLADMDVSDIMTNRTQIDWIDLEDPEDTIIQEMIECNHMMLPIGRGSLDDFVGIVSIAEVFGKYHAAVHSQKIPSMIQIIESSLRRPTYVPESMDIMKAVQVFREQGVHEAAVLDEYGSLSGIVTLHDILEELVGIMPAGEEEKQEEANRIIRRGPNQWLMEGLLTIEEFKDFFDLDEDLPGEEDDLYKTLAGFITYEIGRIPAETDTCTWQHFTFEVMDMDNLRVDKILVTQNLPEKTEES</sequence>
<dbReference type="InterPro" id="IPR046342">
    <property type="entry name" value="CBS_dom_sf"/>
</dbReference>
<dbReference type="InterPro" id="IPR044751">
    <property type="entry name" value="Ion_transp-like_CBS"/>
</dbReference>
<dbReference type="PANTHER" id="PTHR43099:SF2">
    <property type="entry name" value="UPF0053 PROTEIN YRKA"/>
    <property type="match status" value="1"/>
</dbReference>
<dbReference type="Proteomes" id="UP000606870">
    <property type="component" value="Unassembled WGS sequence"/>
</dbReference>
<keyword evidence="7 9" id="KW-0129">CBS domain</keyword>
<evidence type="ECO:0000256" key="11">
    <source>
        <dbReference type="SAM" id="Phobius"/>
    </source>
</evidence>
<dbReference type="SMART" id="SM00116">
    <property type="entry name" value="CBS"/>
    <property type="match status" value="1"/>
</dbReference>
<organism evidence="14 15">
    <name type="scientific">Megasphaera hominis</name>
    <dbReference type="NCBI Taxonomy" id="159836"/>
    <lineage>
        <taxon>Bacteria</taxon>
        <taxon>Bacillati</taxon>
        <taxon>Bacillota</taxon>
        <taxon>Negativicutes</taxon>
        <taxon>Veillonellales</taxon>
        <taxon>Veillonellaceae</taxon>
        <taxon>Megasphaera</taxon>
    </lineage>
</organism>
<dbReference type="SMART" id="SM01091">
    <property type="entry name" value="CorC_HlyC"/>
    <property type="match status" value="1"/>
</dbReference>
<dbReference type="InterPro" id="IPR036318">
    <property type="entry name" value="FAD-bd_PCMH-like_sf"/>
</dbReference>
<evidence type="ECO:0000256" key="3">
    <source>
        <dbReference type="ARBA" id="ARBA00022475"/>
    </source>
</evidence>
<evidence type="ECO:0000256" key="4">
    <source>
        <dbReference type="ARBA" id="ARBA00022692"/>
    </source>
</evidence>
<reference evidence="14 15" key="1">
    <citation type="submission" date="2020-08" db="EMBL/GenBank/DDBJ databases">
        <authorList>
            <person name="Liu C."/>
            <person name="Sun Q."/>
        </authorList>
    </citation>
    <scope>NUCLEOTIDE SEQUENCE [LARGE SCALE GENOMIC DNA]</scope>
    <source>
        <strain evidence="14 15">NSJ-59</strain>
    </source>
</reference>
<keyword evidence="6 10" id="KW-1133">Transmembrane helix</keyword>